<evidence type="ECO:0000313" key="2">
    <source>
        <dbReference type="EMBL" id="RLC37881.1"/>
    </source>
</evidence>
<comment type="caution">
    <text evidence="2">The sequence shown here is derived from an EMBL/GenBank/DDBJ whole genome shotgun (WGS) entry which is preliminary data.</text>
</comment>
<keyword evidence="1" id="KW-1133">Transmembrane helix</keyword>
<keyword evidence="1" id="KW-0472">Membrane</keyword>
<dbReference type="Proteomes" id="UP000281261">
    <property type="component" value="Unassembled WGS sequence"/>
</dbReference>
<keyword evidence="1" id="KW-0812">Transmembrane</keyword>
<proteinExistence type="predicted"/>
<gene>
    <name evidence="2" type="ORF">DRH29_00495</name>
</gene>
<dbReference type="EMBL" id="QMNG01000001">
    <property type="protein sequence ID" value="RLC37881.1"/>
    <property type="molecule type" value="Genomic_DNA"/>
</dbReference>
<name>A0A420ZDP3_UNCK3</name>
<dbReference type="AlphaFoldDB" id="A0A420ZDP3"/>
<evidence type="ECO:0000256" key="1">
    <source>
        <dbReference type="SAM" id="Phobius"/>
    </source>
</evidence>
<organism evidence="2 3">
    <name type="scientific">candidate division Kazan bacterium</name>
    <dbReference type="NCBI Taxonomy" id="2202143"/>
    <lineage>
        <taxon>Bacteria</taxon>
        <taxon>Bacteria division Kazan-3B-28</taxon>
    </lineage>
</organism>
<sequence length="96" mass="10308">MKAKMEKGAQIGMWIVAILVAGLLIFLFVQKYQGTNASLEIPRTETEMEMDTSLSGEGPCRTSGRMHPRCLGGDNCPKGTSCKVDLGDANAPCACR</sequence>
<evidence type="ECO:0000313" key="3">
    <source>
        <dbReference type="Proteomes" id="UP000281261"/>
    </source>
</evidence>
<accession>A0A420ZDP3</accession>
<protein>
    <submittedName>
        <fullName evidence="2">Uncharacterized protein</fullName>
    </submittedName>
</protein>
<reference evidence="2 3" key="1">
    <citation type="submission" date="2018-06" db="EMBL/GenBank/DDBJ databases">
        <title>Extensive metabolic versatility and redundancy in microbially diverse, dynamic hydrothermal sediments.</title>
        <authorList>
            <person name="Dombrowski N."/>
            <person name="Teske A."/>
            <person name="Baker B.J."/>
        </authorList>
    </citation>
    <scope>NUCLEOTIDE SEQUENCE [LARGE SCALE GENOMIC DNA]</scope>
    <source>
        <strain evidence="2">B79_G16</strain>
    </source>
</reference>
<feature type="transmembrane region" description="Helical" evidence="1">
    <location>
        <begin position="12"/>
        <end position="29"/>
    </location>
</feature>